<protein>
    <submittedName>
        <fullName evidence="1">Uncharacterized protein</fullName>
    </submittedName>
</protein>
<evidence type="ECO:0000313" key="2">
    <source>
        <dbReference type="Proteomes" id="UP000054032"/>
    </source>
</evidence>
<dbReference type="Proteomes" id="UP000054032">
    <property type="component" value="Unassembled WGS sequence"/>
</dbReference>
<dbReference type="EMBL" id="KI964176">
    <property type="protein sequence ID" value="EUC40312.1"/>
    <property type="molecule type" value="Genomic_DNA"/>
</dbReference>
<dbReference type="GeneID" id="19119372"/>
<evidence type="ECO:0000313" key="1">
    <source>
        <dbReference type="EMBL" id="EUC40312.1"/>
    </source>
</evidence>
<organism evidence="1 2">
    <name type="scientific">Bipolaris oryzae ATCC 44560</name>
    <dbReference type="NCBI Taxonomy" id="930090"/>
    <lineage>
        <taxon>Eukaryota</taxon>
        <taxon>Fungi</taxon>
        <taxon>Dikarya</taxon>
        <taxon>Ascomycota</taxon>
        <taxon>Pezizomycotina</taxon>
        <taxon>Dothideomycetes</taxon>
        <taxon>Pleosporomycetidae</taxon>
        <taxon>Pleosporales</taxon>
        <taxon>Pleosporineae</taxon>
        <taxon>Pleosporaceae</taxon>
        <taxon>Bipolaris</taxon>
    </lineage>
</organism>
<dbReference type="RefSeq" id="XP_007693163.1">
    <property type="nucleotide sequence ID" value="XM_007694973.1"/>
</dbReference>
<reference evidence="1 2" key="1">
    <citation type="journal article" date="2013" name="PLoS Genet.">
        <title>Comparative genome structure, secondary metabolite, and effector coding capacity across Cochliobolus pathogens.</title>
        <authorList>
            <person name="Condon B.J."/>
            <person name="Leng Y."/>
            <person name="Wu D."/>
            <person name="Bushley K.E."/>
            <person name="Ohm R.A."/>
            <person name="Otillar R."/>
            <person name="Martin J."/>
            <person name="Schackwitz W."/>
            <person name="Grimwood J."/>
            <person name="MohdZainudin N."/>
            <person name="Xue C."/>
            <person name="Wang R."/>
            <person name="Manning V.A."/>
            <person name="Dhillon B."/>
            <person name="Tu Z.J."/>
            <person name="Steffenson B.J."/>
            <person name="Salamov A."/>
            <person name="Sun H."/>
            <person name="Lowry S."/>
            <person name="LaButti K."/>
            <person name="Han J."/>
            <person name="Copeland A."/>
            <person name="Lindquist E."/>
            <person name="Barry K."/>
            <person name="Schmutz J."/>
            <person name="Baker S.E."/>
            <person name="Ciuffetti L.M."/>
            <person name="Grigoriev I.V."/>
            <person name="Zhong S."/>
            <person name="Turgeon B.G."/>
        </authorList>
    </citation>
    <scope>NUCLEOTIDE SEQUENCE [LARGE SCALE GENOMIC DNA]</scope>
    <source>
        <strain evidence="1 2">ATCC 44560</strain>
    </source>
</reference>
<dbReference type="AlphaFoldDB" id="W6YM46"/>
<dbReference type="KEGG" id="bor:COCMIDRAFT_109118"/>
<gene>
    <name evidence="1" type="ORF">COCMIDRAFT_109118</name>
</gene>
<proteinExistence type="predicted"/>
<accession>W6YM46</accession>
<keyword evidence="2" id="KW-1185">Reference proteome</keyword>
<dbReference type="HOGENOM" id="CLU_3147107_0_0_1"/>
<name>W6YM46_COCMI</name>
<sequence length="49" mass="5583">VTGGVVIHCPRYRQLCTIRIIETAIRNSKHMVSDNGDCDRGLGEIWQRD</sequence>
<feature type="non-terminal residue" evidence="1">
    <location>
        <position position="1"/>
    </location>
</feature>